<gene>
    <name evidence="2" type="ORF">A3J66_00525</name>
</gene>
<evidence type="ECO:0000313" key="2">
    <source>
        <dbReference type="EMBL" id="OGH68950.1"/>
    </source>
</evidence>
<dbReference type="InterPro" id="IPR027275">
    <property type="entry name" value="PRC-brl_dom"/>
</dbReference>
<accession>A0A1F6MBL1</accession>
<dbReference type="Pfam" id="PF05239">
    <property type="entry name" value="PRC"/>
    <property type="match status" value="1"/>
</dbReference>
<dbReference type="AlphaFoldDB" id="A0A1F6MBL1"/>
<sequence>MRLSLKQVKKMNVETVSHKVLGSVVDVILDVENHVVVQYCVKSGVISGHQYLIHPRQIVRFEKNKMIVEDSVIGTTELAPPLPEAAMQ</sequence>
<dbReference type="STRING" id="1798680.A3J66_00525"/>
<dbReference type="Proteomes" id="UP000176282">
    <property type="component" value="Unassembled WGS sequence"/>
</dbReference>
<feature type="domain" description="PRC-barrel" evidence="1">
    <location>
        <begin position="5"/>
        <end position="70"/>
    </location>
</feature>
<dbReference type="InterPro" id="IPR011033">
    <property type="entry name" value="PRC_barrel-like_sf"/>
</dbReference>
<proteinExistence type="predicted"/>
<dbReference type="SUPFAM" id="SSF50346">
    <property type="entry name" value="PRC-barrel domain"/>
    <property type="match status" value="1"/>
</dbReference>
<organism evidence="2 3">
    <name type="scientific">Candidatus Magasanikbacteria bacterium RIFCSPHIGHO2_02_FULL_47_14</name>
    <dbReference type="NCBI Taxonomy" id="1798680"/>
    <lineage>
        <taxon>Bacteria</taxon>
        <taxon>Candidatus Magasanikiibacteriota</taxon>
    </lineage>
</organism>
<protein>
    <recommendedName>
        <fullName evidence="1">PRC-barrel domain-containing protein</fullName>
    </recommendedName>
</protein>
<dbReference type="EMBL" id="MFQB01000001">
    <property type="protein sequence ID" value="OGH68950.1"/>
    <property type="molecule type" value="Genomic_DNA"/>
</dbReference>
<comment type="caution">
    <text evidence="2">The sequence shown here is derived from an EMBL/GenBank/DDBJ whole genome shotgun (WGS) entry which is preliminary data.</text>
</comment>
<reference evidence="2 3" key="1">
    <citation type="journal article" date="2016" name="Nat. Commun.">
        <title>Thousands of microbial genomes shed light on interconnected biogeochemical processes in an aquifer system.</title>
        <authorList>
            <person name="Anantharaman K."/>
            <person name="Brown C.T."/>
            <person name="Hug L.A."/>
            <person name="Sharon I."/>
            <person name="Castelle C.J."/>
            <person name="Probst A.J."/>
            <person name="Thomas B.C."/>
            <person name="Singh A."/>
            <person name="Wilkins M.J."/>
            <person name="Karaoz U."/>
            <person name="Brodie E.L."/>
            <person name="Williams K.H."/>
            <person name="Hubbard S.S."/>
            <person name="Banfield J.F."/>
        </authorList>
    </citation>
    <scope>NUCLEOTIDE SEQUENCE [LARGE SCALE GENOMIC DNA]</scope>
</reference>
<evidence type="ECO:0000259" key="1">
    <source>
        <dbReference type="Pfam" id="PF05239"/>
    </source>
</evidence>
<evidence type="ECO:0000313" key="3">
    <source>
        <dbReference type="Proteomes" id="UP000176282"/>
    </source>
</evidence>
<name>A0A1F6MBL1_9BACT</name>